<reference evidence="2 3" key="1">
    <citation type="submission" date="2016-11" db="EMBL/GenBank/DDBJ databases">
        <authorList>
            <person name="Jaros S."/>
            <person name="Januszkiewicz K."/>
            <person name="Wedrychowicz H."/>
        </authorList>
    </citation>
    <scope>NUCLEOTIDE SEQUENCE [LARGE SCALE GENOMIC DNA]</scope>
    <source>
        <strain evidence="2">NCIMB 2154T</strain>
    </source>
</reference>
<keyword evidence="2" id="KW-0449">Lipoprotein</keyword>
<dbReference type="GO" id="GO:0016787">
    <property type="term" value="F:hydrolase activity"/>
    <property type="evidence" value="ECO:0007669"/>
    <property type="project" value="InterPro"/>
</dbReference>
<evidence type="ECO:0000259" key="1">
    <source>
        <dbReference type="Pfam" id="PF00149"/>
    </source>
</evidence>
<accession>A0A2H1E6W1</accession>
<keyword evidence="3" id="KW-1185">Reference proteome</keyword>
<dbReference type="SUPFAM" id="SSF56300">
    <property type="entry name" value="Metallo-dependent phosphatases"/>
    <property type="match status" value="1"/>
</dbReference>
<dbReference type="STRING" id="1349785.GCA_000509405_00559"/>
<dbReference type="Pfam" id="PF00149">
    <property type="entry name" value="Metallophos"/>
    <property type="match status" value="1"/>
</dbReference>
<feature type="domain" description="Calcineurin-like phosphoesterase" evidence="1">
    <location>
        <begin position="46"/>
        <end position="238"/>
    </location>
</feature>
<protein>
    <submittedName>
        <fullName evidence="2">Probable lipoprotein</fullName>
    </submittedName>
</protein>
<dbReference type="InterPro" id="IPR029052">
    <property type="entry name" value="Metallo-depent_PP-like"/>
</dbReference>
<name>A0A2H1E6W1_9FLAO</name>
<dbReference type="AlphaFoldDB" id="A0A2H1E6W1"/>
<dbReference type="InterPro" id="IPR004843">
    <property type="entry name" value="Calcineurin-like_PHP"/>
</dbReference>
<dbReference type="Proteomes" id="UP000231564">
    <property type="component" value="Chromosome MARIT"/>
</dbReference>
<dbReference type="Gene3D" id="2.40.160.50">
    <property type="entry name" value="membrane protein fhac: a member of the omp85/tpsb transporter family"/>
    <property type="match status" value="1"/>
</dbReference>
<dbReference type="OrthoDB" id="333971at2"/>
<organism evidence="2 3">
    <name type="scientific">Tenacibaculum maritimum NCIMB 2154</name>
    <dbReference type="NCBI Taxonomy" id="1349785"/>
    <lineage>
        <taxon>Bacteria</taxon>
        <taxon>Pseudomonadati</taxon>
        <taxon>Bacteroidota</taxon>
        <taxon>Flavobacteriia</taxon>
        <taxon>Flavobacteriales</taxon>
        <taxon>Flavobacteriaceae</taxon>
        <taxon>Tenacibaculum</taxon>
    </lineage>
</organism>
<dbReference type="Gene3D" id="3.60.21.10">
    <property type="match status" value="1"/>
</dbReference>
<dbReference type="KEGG" id="tmar:MARIT_0464"/>
<evidence type="ECO:0000313" key="3">
    <source>
        <dbReference type="Proteomes" id="UP000231564"/>
    </source>
</evidence>
<dbReference type="EMBL" id="LT634361">
    <property type="protein sequence ID" value="SFZ80365.1"/>
    <property type="molecule type" value="Genomic_DNA"/>
</dbReference>
<sequence length="1228" mass="139861">MNSVKSFLYLSIGILFIGCATYKASYADKNAPKTVTSQKELLHSFYLIGDAGNAKMGETIPSLTYFKEALSKAPKNTTALFLGDNIYPYGMPQKGHFQRALAEHRLQTQIDAVANFKGTPIFIPGNHDWYNGVKGLKRQEKLIEKALGKGAFLPENGCGLKKLAITDDLMLVIIDSRWFITDWNEHPTINENCEIKTRERFINDITSLFKKNRYKNVVVAMHHPMFSNGPHGGSFSFKDHMSPIPILGTLKNGLRAHAGIQTDIFNKNYAEFIKQLQTAAGDFREHIVFVSGHEHNLQYIEENPVNENNVNYGKYKQIISGSGSKKSAALAKYGALFTYGNHGYAKLNYYTDGAAIVEFYSANIKDGNTLLYSTEIIAPKKKKASFDFTEYNAHKKFVNTSIYAPKDTEVSKFHAFLWGDLHRKKYGQKIKVPVLELENVYGGLTPIRRGGGNQTNSLRLENSNGKQYVLRSMVKDANRIMGGILKGTILIDVVQDIFTMSHPYAAFVIPTMAKAVNIYHTNPQLYYMPKQPALGKYNDAFGGGLYLLEERPAGNRQELDNFGNSKKIISTFDVLEKIRKNGRHKIAQNWVVRSRLFDMVIGDWDRHEDQWRWASFKAKSGKRYYRPIPRDRDQPFSKFDGIMIPLFKQFAPLVKNMQTFENDISNMKWYNNYPRFFDAEFLNELTLNDWYQQADYIQKHLTDSIIENAIQQLPKAIYNLDGETIIKKIKSRRNKLKNIANRYYKKYAKTIYITGTDKNDVFTIERLNDTTTNINIRQKNDTIYSRMISNKETDEVQLYGLNGKDTFLVSGNVDKGVLLRLIGGQDHDTYTDTSHVTGWSKKTKVYDYTSKKNTLNPNSETADKRSENYFKNTYNHHDIHNNTTLVSPNLGNNPDDGFFFGAKLTYTRQGFKKQPFGSQHTVMANYYSATHGYDMTYNSEFSEFIGNWSLEVKAKITSNKYAFNFFGWGNATSFNQQLFDANYYRVRKEELSITPSLLKRLRGGSIVKISTSIEGLKVQNTPDRFIGALPVATTIFNRNYFLGSEISFRHHNVDNPSFPTKGLHFKTAIGGKTLANNFNNKFAYLKSSLAFYQNLVQNRSLIFASEIGTQINIGNQFQIYHAATLGGDTSLRGFSRERFTGKESFYHSSDIRLRLGRIKTGIIPIKLGITGGFDYGKVWMPNIQNNKWHTSYGGSIWVSGIDLFTANISIFQGNNNENRVAFGIGFSF</sequence>
<dbReference type="PROSITE" id="PS51257">
    <property type="entry name" value="PROKAR_LIPOPROTEIN"/>
    <property type="match status" value="1"/>
</dbReference>
<proteinExistence type="predicted"/>
<gene>
    <name evidence="2" type="ORF">MARIT_0464</name>
</gene>
<dbReference type="GeneID" id="47722061"/>
<evidence type="ECO:0000313" key="2">
    <source>
        <dbReference type="EMBL" id="SFZ80365.1"/>
    </source>
</evidence>
<dbReference type="RefSeq" id="WP_100210648.1">
    <property type="nucleotide sequence ID" value="NZ_CP138495.1"/>
</dbReference>